<protein>
    <submittedName>
        <fullName evidence="2">CO dehydrogenase/acetyl-CoA synthase subunit delta</fullName>
    </submittedName>
</protein>
<sequence>MAVQVLKERYASQVGTVVLGATKEKGGTRSVSLTVGGESALPFQHYEGTIPNRPIVAMEVVDVEPNWPQPLKDALGDVVKDAVAWAKKCVDEWGADAIYVKLEGADPDGANKSPEECAKAVKDILGAVGVPLIVVGCGDAEKDHEVLVKVAEETAGEKLLLGVAEQENYKSLVAACLGSGHSIIARSPLDINICKQLNILITEMNMPADRIVIDPMIAGLGYGIEYGYSIMERGRMGALQGDKMLAMPLICTAGFESWRAKEAWASEADFPGWGAQAERGPVWEAMTAGALMQAGGNIFVMRHPQAVKVLKKNIEQLMETK</sequence>
<dbReference type="AlphaFoldDB" id="A0A3G1KPL6"/>
<evidence type="ECO:0000313" key="2">
    <source>
        <dbReference type="EMBL" id="ATW24370.1"/>
    </source>
</evidence>
<dbReference type="Gene3D" id="3.20.20.20">
    <property type="entry name" value="Dihydropteroate synthase-like"/>
    <property type="match status" value="1"/>
</dbReference>
<dbReference type="KEGG" id="fwa:DCMF_05845"/>
<name>A0A3G1KPL6_FORW1</name>
<dbReference type="RefSeq" id="WP_148133562.1">
    <property type="nucleotide sequence ID" value="NZ_CP017634.1"/>
</dbReference>
<proteinExistence type="predicted"/>
<dbReference type="InterPro" id="IPR004486">
    <property type="entry name" value="CO_DH/Ac-CoA_synth_dsu"/>
</dbReference>
<reference evidence="2 3" key="1">
    <citation type="submission" date="2016-10" db="EMBL/GenBank/DDBJ databases">
        <title>Complete Genome Sequence of Peptococcaceae strain DCMF.</title>
        <authorList>
            <person name="Edwards R.J."/>
            <person name="Holland S.I."/>
            <person name="Deshpande N.P."/>
            <person name="Wong Y.K."/>
            <person name="Ertan H."/>
            <person name="Manefield M."/>
            <person name="Russell T.L."/>
            <person name="Lee M.J."/>
        </authorList>
    </citation>
    <scope>NUCLEOTIDE SEQUENCE [LARGE SCALE GENOMIC DNA]</scope>
    <source>
        <strain evidence="2 3">DCMF</strain>
    </source>
</reference>
<evidence type="ECO:0000259" key="1">
    <source>
        <dbReference type="Pfam" id="PF03599"/>
    </source>
</evidence>
<dbReference type="NCBIfam" id="NF003376">
    <property type="entry name" value="PRK04452.1-2"/>
    <property type="match status" value="1"/>
</dbReference>
<dbReference type="PANTHER" id="PTHR36214:SF5">
    <property type="entry name" value="ACETYL-COA DECARBONYLASE_SYNTHASE COMPLEX SUBUNIT DELTA"/>
    <property type="match status" value="1"/>
</dbReference>
<dbReference type="InterPro" id="IPR051069">
    <property type="entry name" value="ACDS_complex_subunit"/>
</dbReference>
<organism evidence="2 3">
    <name type="scientific">Formimonas warabiya</name>
    <dbReference type="NCBI Taxonomy" id="1761012"/>
    <lineage>
        <taxon>Bacteria</taxon>
        <taxon>Bacillati</taxon>
        <taxon>Bacillota</taxon>
        <taxon>Clostridia</taxon>
        <taxon>Eubacteriales</taxon>
        <taxon>Peptococcaceae</taxon>
        <taxon>Candidatus Formimonas</taxon>
    </lineage>
</organism>
<dbReference type="PANTHER" id="PTHR36214">
    <property type="match status" value="1"/>
</dbReference>
<dbReference type="Pfam" id="PF03599">
    <property type="entry name" value="CdhD"/>
    <property type="match status" value="1"/>
</dbReference>
<feature type="domain" description="CO dehydrogenase/acetyl-CoA synthase delta subunit TIM barrel" evidence="1">
    <location>
        <begin position="18"/>
        <end position="308"/>
    </location>
</feature>
<keyword evidence="3" id="KW-1185">Reference proteome</keyword>
<dbReference type="EMBL" id="CP017634">
    <property type="protein sequence ID" value="ATW24370.1"/>
    <property type="molecule type" value="Genomic_DNA"/>
</dbReference>
<gene>
    <name evidence="2" type="ORF">DCMF_05845</name>
</gene>
<dbReference type="InterPro" id="IPR016041">
    <property type="entry name" value="Ac-CoA_synth_d_su_TIM-brl"/>
</dbReference>
<dbReference type="NCBIfam" id="TIGR00381">
    <property type="entry name" value="cdhD"/>
    <property type="match status" value="1"/>
</dbReference>
<dbReference type="InterPro" id="IPR011005">
    <property type="entry name" value="Dihydropteroate_synth-like_sf"/>
</dbReference>
<accession>A0A3G1KPL6</accession>
<dbReference type="OrthoDB" id="148113at2"/>
<evidence type="ECO:0000313" key="3">
    <source>
        <dbReference type="Proteomes" id="UP000323521"/>
    </source>
</evidence>
<dbReference type="GO" id="GO:0006730">
    <property type="term" value="P:one-carbon metabolic process"/>
    <property type="evidence" value="ECO:0007669"/>
    <property type="project" value="InterPro"/>
</dbReference>
<dbReference type="Proteomes" id="UP000323521">
    <property type="component" value="Chromosome"/>
</dbReference>
<dbReference type="SUPFAM" id="SSF51717">
    <property type="entry name" value="Dihydropteroate synthetase-like"/>
    <property type="match status" value="1"/>
</dbReference>